<dbReference type="InterPro" id="IPR053164">
    <property type="entry name" value="IS1016-like_transposase"/>
</dbReference>
<dbReference type="InterPro" id="IPR024445">
    <property type="entry name" value="Tnp_ISXO2-like"/>
</dbReference>
<dbReference type="SMART" id="SM01126">
    <property type="entry name" value="DDE_Tnp_IS1595"/>
    <property type="match status" value="1"/>
</dbReference>
<dbReference type="AlphaFoldDB" id="A0A059F124"/>
<dbReference type="Proteomes" id="UP000030655">
    <property type="component" value="Unassembled WGS sequence"/>
</dbReference>
<name>A0A059F124_9MICR</name>
<evidence type="ECO:0000259" key="1">
    <source>
        <dbReference type="SMART" id="SM01126"/>
    </source>
</evidence>
<sequence length="242" mass="28558">MIFDKEYDEFLKKFRHFLMNSRYGLCNACNSTTRFVSVDSWTEICTWNVCKRKESILSNTIISYRKKTLKFYFTVFKLMFQSIKLKDICTLLNCSYKSIKSISRKINNNVKEKYYDLIKPIGGPNLIVEIDESKFGKRKYNKGHRVEGVWVLGLVERSEKRKIIYIPLADRKKETLIKIIRRFVLPGSTIYTDCWKGYLGLNEYFNHLTVNHSVSFVDENTGVHTNTIEGNWSLMKRNVPIR</sequence>
<accession>A0A059F124</accession>
<dbReference type="NCBIfam" id="NF033547">
    <property type="entry name" value="transpos_IS1595"/>
    <property type="match status" value="1"/>
</dbReference>
<dbReference type="OrthoDB" id="2193241at2759"/>
<dbReference type="STRING" id="1288291.A0A059F124"/>
<dbReference type="EMBL" id="KK365168">
    <property type="protein sequence ID" value="KCZ80666.1"/>
    <property type="molecule type" value="Genomic_DNA"/>
</dbReference>
<feature type="domain" description="ISXO2-like transposase" evidence="1">
    <location>
        <begin position="120"/>
        <end position="240"/>
    </location>
</feature>
<dbReference type="Pfam" id="PF12762">
    <property type="entry name" value="DDE_Tnp_IS1595"/>
    <property type="match status" value="1"/>
</dbReference>
<dbReference type="PANTHER" id="PTHR47163:SF2">
    <property type="entry name" value="SI:DKEY-17M8.2"/>
    <property type="match status" value="1"/>
</dbReference>
<reference evidence="2 3" key="2">
    <citation type="submission" date="2014-03" db="EMBL/GenBank/DDBJ databases">
        <title>The Genome Sequence of Anncaliia algerae insect isolate PRA339.</title>
        <authorList>
            <consortium name="The Broad Institute Genome Sequencing Platform"/>
            <consortium name="The Broad Institute Genome Sequencing Center for Infectious Disease"/>
            <person name="Cuomo C."/>
            <person name="Becnel J."/>
            <person name="Sanscrainte N."/>
            <person name="Walker B."/>
            <person name="Young S.K."/>
            <person name="Zeng Q."/>
            <person name="Gargeya S."/>
            <person name="Fitzgerald M."/>
            <person name="Haas B."/>
            <person name="Abouelleil A."/>
            <person name="Alvarado L."/>
            <person name="Arachchi H.M."/>
            <person name="Berlin A.M."/>
            <person name="Chapman S.B."/>
            <person name="Dewar J."/>
            <person name="Goldberg J."/>
            <person name="Griggs A."/>
            <person name="Gujja S."/>
            <person name="Hansen M."/>
            <person name="Howarth C."/>
            <person name="Imamovic A."/>
            <person name="Larimer J."/>
            <person name="McCowan C."/>
            <person name="Murphy C."/>
            <person name="Neiman D."/>
            <person name="Pearson M."/>
            <person name="Priest M."/>
            <person name="Roberts A."/>
            <person name="Saif S."/>
            <person name="Shea T."/>
            <person name="Sisk P."/>
            <person name="Sykes S."/>
            <person name="Wortman J."/>
            <person name="Nusbaum C."/>
            <person name="Birren B."/>
        </authorList>
    </citation>
    <scope>NUCLEOTIDE SEQUENCE [LARGE SCALE GENOMIC DNA]</scope>
    <source>
        <strain evidence="2 3">PRA339</strain>
    </source>
</reference>
<reference evidence="3" key="1">
    <citation type="submission" date="2013-02" db="EMBL/GenBank/DDBJ databases">
        <authorList>
            <consortium name="The Broad Institute Genome Sequencing Platform"/>
            <person name="Cuomo C."/>
            <person name="Becnel J."/>
            <person name="Sanscrainte N."/>
            <person name="Walker B."/>
            <person name="Young S.K."/>
            <person name="Zeng Q."/>
            <person name="Gargeya S."/>
            <person name="Fitzgerald M."/>
            <person name="Haas B."/>
            <person name="Abouelleil A."/>
            <person name="Alvarado L."/>
            <person name="Arachchi H.M."/>
            <person name="Berlin A.M."/>
            <person name="Chapman S.B."/>
            <person name="Dewar J."/>
            <person name="Goldberg J."/>
            <person name="Griggs A."/>
            <person name="Gujja S."/>
            <person name="Hansen M."/>
            <person name="Howarth C."/>
            <person name="Imamovic A."/>
            <person name="Larimer J."/>
            <person name="McCowan C."/>
            <person name="Murphy C."/>
            <person name="Neiman D."/>
            <person name="Pearson M."/>
            <person name="Priest M."/>
            <person name="Roberts A."/>
            <person name="Saif S."/>
            <person name="Shea T."/>
            <person name="Sisk P."/>
            <person name="Sykes S."/>
            <person name="Wortman J."/>
            <person name="Nusbaum C."/>
            <person name="Birren B."/>
        </authorList>
    </citation>
    <scope>NUCLEOTIDE SEQUENCE [LARGE SCALE GENOMIC DNA]</scope>
    <source>
        <strain evidence="3">PRA339</strain>
    </source>
</reference>
<dbReference type="VEuPathDB" id="MicrosporidiaDB:H312_01922"/>
<organism evidence="2 3">
    <name type="scientific">Anncaliia algerae PRA339</name>
    <dbReference type="NCBI Taxonomy" id="1288291"/>
    <lineage>
        <taxon>Eukaryota</taxon>
        <taxon>Fungi</taxon>
        <taxon>Fungi incertae sedis</taxon>
        <taxon>Microsporidia</taxon>
        <taxon>Tubulinosematoidea</taxon>
        <taxon>Tubulinosematidae</taxon>
        <taxon>Anncaliia</taxon>
    </lineage>
</organism>
<gene>
    <name evidence="2" type="ORF">H312_01922</name>
</gene>
<dbReference type="HOGENOM" id="CLU_044348_0_0_1"/>
<protein>
    <recommendedName>
        <fullName evidence="1">ISXO2-like transposase domain-containing protein</fullName>
    </recommendedName>
</protein>
<dbReference type="PANTHER" id="PTHR47163">
    <property type="entry name" value="DDE_TNP_IS1595 DOMAIN-CONTAINING PROTEIN"/>
    <property type="match status" value="1"/>
</dbReference>
<keyword evidence="3" id="KW-1185">Reference proteome</keyword>
<evidence type="ECO:0000313" key="2">
    <source>
        <dbReference type="EMBL" id="KCZ80666.1"/>
    </source>
</evidence>
<proteinExistence type="predicted"/>
<evidence type="ECO:0000313" key="3">
    <source>
        <dbReference type="Proteomes" id="UP000030655"/>
    </source>
</evidence>